<dbReference type="Proteomes" id="UP000321274">
    <property type="component" value="Unassembled WGS sequence"/>
</dbReference>
<dbReference type="EMBL" id="BJUJ01000026">
    <property type="protein sequence ID" value="GEK44015.1"/>
    <property type="molecule type" value="Genomic_DNA"/>
</dbReference>
<dbReference type="InterPro" id="IPR000182">
    <property type="entry name" value="GNAT_dom"/>
</dbReference>
<dbReference type="Gene3D" id="3.40.630.30">
    <property type="match status" value="1"/>
</dbReference>
<dbReference type="InterPro" id="IPR016181">
    <property type="entry name" value="Acyl_CoA_acyltransferase"/>
</dbReference>
<organism evidence="2 3">
    <name type="scientific">Acinetobacter johnsonii</name>
    <dbReference type="NCBI Taxonomy" id="40214"/>
    <lineage>
        <taxon>Bacteria</taxon>
        <taxon>Pseudomonadati</taxon>
        <taxon>Pseudomonadota</taxon>
        <taxon>Gammaproteobacteria</taxon>
        <taxon>Moraxellales</taxon>
        <taxon>Moraxellaceae</taxon>
        <taxon>Acinetobacter</taxon>
    </lineage>
</organism>
<dbReference type="PANTHER" id="PTHR43792:SF1">
    <property type="entry name" value="N-ACETYLTRANSFERASE DOMAIN-CONTAINING PROTEIN"/>
    <property type="match status" value="1"/>
</dbReference>
<protein>
    <recommendedName>
        <fullName evidence="1">N-acetyltransferase domain-containing protein</fullName>
    </recommendedName>
</protein>
<evidence type="ECO:0000259" key="1">
    <source>
        <dbReference type="Pfam" id="PF13302"/>
    </source>
</evidence>
<dbReference type="SUPFAM" id="SSF55729">
    <property type="entry name" value="Acyl-CoA N-acyltransferases (Nat)"/>
    <property type="match status" value="1"/>
</dbReference>
<dbReference type="AlphaFoldDB" id="A0AAV3WB96"/>
<dbReference type="InterPro" id="IPR051531">
    <property type="entry name" value="N-acetyltransferase"/>
</dbReference>
<gene>
    <name evidence="2" type="ORF">AJO04nite_12730</name>
</gene>
<evidence type="ECO:0000313" key="2">
    <source>
        <dbReference type="EMBL" id="GEK44015.1"/>
    </source>
</evidence>
<dbReference type="PANTHER" id="PTHR43792">
    <property type="entry name" value="GNAT FAMILY, PUTATIVE (AFU_ORTHOLOGUE AFUA_3G00765)-RELATED-RELATED"/>
    <property type="match status" value="1"/>
</dbReference>
<name>A0AAV3WB96_ACIJO</name>
<comment type="caution">
    <text evidence="2">The sequence shown here is derived from an EMBL/GenBank/DDBJ whole genome shotgun (WGS) entry which is preliminary data.</text>
</comment>
<evidence type="ECO:0000313" key="3">
    <source>
        <dbReference type="Proteomes" id="UP000321274"/>
    </source>
</evidence>
<reference evidence="2 3" key="1">
    <citation type="submission" date="2019-07" db="EMBL/GenBank/DDBJ databases">
        <title>Whole genome shotgun sequence of Acinetobacter johnsonii NBRC 102197.</title>
        <authorList>
            <person name="Hosoyama A."/>
            <person name="Uohara A."/>
            <person name="Ohji S."/>
            <person name="Ichikawa N."/>
        </authorList>
    </citation>
    <scope>NUCLEOTIDE SEQUENCE [LARGE SCALE GENOMIC DNA]</scope>
    <source>
        <strain evidence="2 3">NBRC 102197</strain>
    </source>
</reference>
<dbReference type="GO" id="GO:0016747">
    <property type="term" value="F:acyltransferase activity, transferring groups other than amino-acyl groups"/>
    <property type="evidence" value="ECO:0007669"/>
    <property type="project" value="InterPro"/>
</dbReference>
<accession>A0AAV3WB96</accession>
<dbReference type="Pfam" id="PF13302">
    <property type="entry name" value="Acetyltransf_3"/>
    <property type="match status" value="1"/>
</dbReference>
<proteinExistence type="predicted"/>
<sequence length="107" mass="12343">MSAHLNFAIETARLRLRAWHADDFPAFAQLNADAQVMRYFPSPLTQTESDALAQMFQQFINQNGWGFWAVELKHSQEFIGFTGLHAQPECFDFSPCVEIGWRLDSKF</sequence>
<feature type="domain" description="N-acetyltransferase" evidence="1">
    <location>
        <begin position="13"/>
        <end position="106"/>
    </location>
</feature>